<dbReference type="PANTHER" id="PTHR31635:SF196">
    <property type="entry name" value="REVERSE TRANSCRIPTASE DOMAIN-CONTAINING PROTEIN-RELATED"/>
    <property type="match status" value="1"/>
</dbReference>
<protein>
    <submittedName>
        <fullName evidence="2">LORF2 protein</fullName>
    </submittedName>
</protein>
<gene>
    <name evidence="2" type="ORF">FOF47_R03960</name>
</gene>
<accession>A0A6G1AV85</accession>
<reference evidence="2 3" key="1">
    <citation type="submission" date="2019-11" db="EMBL/GenBank/DDBJ databases">
        <authorList>
            <person name="Yang C."/>
            <person name="Li F."/>
        </authorList>
    </citation>
    <scope>NUCLEOTIDE SEQUENCE [LARGE SCALE GENOMIC DNA]</scope>
    <source>
        <strain evidence="2">KB4526</strain>
        <tissue evidence="2">Muscle</tissue>
    </source>
</reference>
<dbReference type="PANTHER" id="PTHR31635">
    <property type="entry name" value="REVERSE TRANSCRIPTASE DOMAIN-CONTAINING PROTEIN-RELATED"/>
    <property type="match status" value="1"/>
</dbReference>
<sequence>GIRIGKEKVKLSLFADDMILYIENPTDSTRSLLELIHEFSKVAGYKIKVQKLVAFLYTNNEATEREIEKLIPFTIAQKFIKYFGINLTKDIKDLYDENYRKFMKEIEEDTKKWKNIPRSCIGRVNIVKMSLLSKAIYTFNAIPIKI</sequence>
<dbReference type="EMBL" id="VOAJ01003456">
    <property type="protein sequence ID" value="KAF0879749.1"/>
    <property type="molecule type" value="Genomic_DNA"/>
</dbReference>
<evidence type="ECO:0000313" key="3">
    <source>
        <dbReference type="Proteomes" id="UP000475037"/>
    </source>
</evidence>
<keyword evidence="3" id="KW-1185">Reference proteome</keyword>
<feature type="non-terminal residue" evidence="2">
    <location>
        <position position="1"/>
    </location>
</feature>
<comment type="caution">
    <text evidence="2">The sequence shown here is derived from an EMBL/GenBank/DDBJ whole genome shotgun (WGS) entry which is preliminary data.</text>
</comment>
<organism evidence="2 3">
    <name type="scientific">Crocuta crocuta</name>
    <name type="common">Spotted hyena</name>
    <dbReference type="NCBI Taxonomy" id="9678"/>
    <lineage>
        <taxon>Eukaryota</taxon>
        <taxon>Metazoa</taxon>
        <taxon>Chordata</taxon>
        <taxon>Craniata</taxon>
        <taxon>Vertebrata</taxon>
        <taxon>Euteleostomi</taxon>
        <taxon>Mammalia</taxon>
        <taxon>Eutheria</taxon>
        <taxon>Laurasiatheria</taxon>
        <taxon>Carnivora</taxon>
        <taxon>Feliformia</taxon>
        <taxon>Hyaenidae</taxon>
        <taxon>Crocuta</taxon>
    </lineage>
</organism>
<dbReference type="InterPro" id="IPR000477">
    <property type="entry name" value="RT_dom"/>
</dbReference>
<dbReference type="PROSITE" id="PS50878">
    <property type="entry name" value="RT_POL"/>
    <property type="match status" value="1"/>
</dbReference>
<dbReference type="AlphaFoldDB" id="A0A6G1AV85"/>
<evidence type="ECO:0000259" key="1">
    <source>
        <dbReference type="PROSITE" id="PS50878"/>
    </source>
</evidence>
<evidence type="ECO:0000313" key="2">
    <source>
        <dbReference type="EMBL" id="KAF0879749.1"/>
    </source>
</evidence>
<feature type="domain" description="Reverse transcriptase" evidence="1">
    <location>
        <begin position="1"/>
        <end position="87"/>
    </location>
</feature>
<name>A0A6G1AV85_CROCR</name>
<dbReference type="Proteomes" id="UP000475037">
    <property type="component" value="Unassembled WGS sequence"/>
</dbReference>
<feature type="non-terminal residue" evidence="2">
    <location>
        <position position="146"/>
    </location>
</feature>
<proteinExistence type="predicted"/>